<dbReference type="Proteomes" id="UP000277570">
    <property type="component" value="Unassembled WGS sequence"/>
</dbReference>
<evidence type="ECO:0000313" key="5">
    <source>
        <dbReference type="Proteomes" id="UP000277570"/>
    </source>
</evidence>
<dbReference type="InterPro" id="IPR011990">
    <property type="entry name" value="TPR-like_helical_dom_sf"/>
</dbReference>
<dbReference type="Gene3D" id="1.25.40.10">
    <property type="entry name" value="Tetratricopeptide repeat domain"/>
    <property type="match status" value="2"/>
</dbReference>
<feature type="repeat" description="TPR" evidence="1">
    <location>
        <begin position="950"/>
        <end position="983"/>
    </location>
</feature>
<dbReference type="SUPFAM" id="SSF48452">
    <property type="entry name" value="TPR-like"/>
    <property type="match status" value="1"/>
</dbReference>
<dbReference type="SUPFAM" id="SSF52540">
    <property type="entry name" value="P-loop containing nucleoside triphosphate hydrolases"/>
    <property type="match status" value="1"/>
</dbReference>
<dbReference type="PANTHER" id="PTHR30337">
    <property type="entry name" value="COMPONENT OF ATP-DEPENDENT DSDNA EXONUCLEASE"/>
    <property type="match status" value="1"/>
</dbReference>
<feature type="domain" description="Calcineurin-like phosphoesterase" evidence="2">
    <location>
        <begin position="7"/>
        <end position="233"/>
    </location>
</feature>
<protein>
    <submittedName>
        <fullName evidence="4">Metallophosphoesterase</fullName>
    </submittedName>
</protein>
<dbReference type="Gene3D" id="3.60.21.10">
    <property type="match status" value="1"/>
</dbReference>
<dbReference type="Gene3D" id="3.40.50.300">
    <property type="entry name" value="P-loop containing nucleotide triphosphate hydrolases"/>
    <property type="match status" value="1"/>
</dbReference>
<dbReference type="PROSITE" id="PS50005">
    <property type="entry name" value="TPR"/>
    <property type="match status" value="1"/>
</dbReference>
<keyword evidence="1" id="KW-0802">TPR repeat</keyword>
<accession>A0ABY6SUA1</accession>
<dbReference type="InterPro" id="IPR029052">
    <property type="entry name" value="Metallo-depent_PP-like"/>
</dbReference>
<dbReference type="CDD" id="cd00838">
    <property type="entry name" value="MPP_superfamily"/>
    <property type="match status" value="2"/>
</dbReference>
<gene>
    <name evidence="4" type="ORF">NCTC10913_02513</name>
</gene>
<dbReference type="InterPro" id="IPR050535">
    <property type="entry name" value="DNA_Repair-Maintenance_Comp"/>
</dbReference>
<name>A0ABY6SUA1_9CLOT</name>
<dbReference type="InterPro" id="IPR004843">
    <property type="entry name" value="Calcineurin-like_PHP"/>
</dbReference>
<evidence type="ECO:0000259" key="2">
    <source>
        <dbReference type="Pfam" id="PF00149"/>
    </source>
</evidence>
<evidence type="ECO:0000256" key="1">
    <source>
        <dbReference type="PROSITE-ProRule" id="PRU00339"/>
    </source>
</evidence>
<dbReference type="RefSeq" id="WP_125148825.1">
    <property type="nucleotide sequence ID" value="NZ_UYIN01000008.1"/>
</dbReference>
<dbReference type="SMART" id="SM00028">
    <property type="entry name" value="TPR"/>
    <property type="match status" value="5"/>
</dbReference>
<evidence type="ECO:0000259" key="3">
    <source>
        <dbReference type="Pfam" id="PF00931"/>
    </source>
</evidence>
<dbReference type="SUPFAM" id="SSF56300">
    <property type="entry name" value="Metallo-dependent phosphatases"/>
    <property type="match status" value="1"/>
</dbReference>
<organism evidence="4 5">
    <name type="scientific">Clostridium carnis</name>
    <dbReference type="NCBI Taxonomy" id="1530"/>
    <lineage>
        <taxon>Bacteria</taxon>
        <taxon>Bacillati</taxon>
        <taxon>Bacillota</taxon>
        <taxon>Clostridia</taxon>
        <taxon>Eubacteriales</taxon>
        <taxon>Clostridiaceae</taxon>
        <taxon>Clostridium</taxon>
    </lineage>
</organism>
<evidence type="ECO:0000313" key="4">
    <source>
        <dbReference type="EMBL" id="VDG72170.1"/>
    </source>
</evidence>
<dbReference type="InterPro" id="IPR019734">
    <property type="entry name" value="TPR_rpt"/>
</dbReference>
<dbReference type="Pfam" id="PF00931">
    <property type="entry name" value="NB-ARC"/>
    <property type="match status" value="1"/>
</dbReference>
<sequence>MDKLKWIHLSDIHYQINNYNTKWLRDKLIDVLKENNEGVNILVITGDLQYQFKSKFKDIEEYLQEIIDALNVDLSNVFIVIGNHDFCRSDERKELLKSIKSSKAKIKDRVAKLDKAEIKQLIDGQSTFWKFHNKFLNKKDNYGEVHFINEMSDYNIINLNTCLISGTSKEEGTLSINMNKLIDVLRSVKNSDKINIAIGHHSLECFVKREQEEIVHAFEDYNIDIYLCGHIHKSKYKIYQEGQRRIPSIVCGSNMFDDYAEPSFVIGEIDLKTYEGKCTYYKWSNNNQWIIDNEFSRKIKDNYISFEIDRFKKKQNNIDKKLSNQSDEISIANNDNYRVPRIYDLFTGRDKELKKIDKAFNKHKIAILFGLPGIGKTQIAKTYTHENMEKYTRVFWIRASNLEELDKEYLMILKYYKLGKNNINKEIIKEKVKKLFSDSKKCLVVFDNVNEIEINMFKEYIPQTKDIDIIITSQNSNWDSNEFQTIPVVEMSKDDAKKFILDNTLDRKSNENDQSDVETLITRLNRYPLTLDYARAFINARKLSIKKYIEYFDKYREKLFKGQTSEYNENVLTAWRISFDEIINNSDKAVDILKQCSFMNNVAIPINIFGDMIEISFDLDILQKYSMITYDEDSMLFHSITQEMMRQYLRNKNEYSDNLKKTVELIKKNFVFSKEPTVMELSEKILPHVHSIISYLLEENADKELMLEYANNFTKVAYDFSEYNLVINIINKVVEYTKDGRNGEYIELIITLALANHYTGNKKEALECLKEAEKITNSDFELQYRKKNELLCQIYGYRGIIYKDTGRLDKALCNYKIGAKYAFKSHCRNLICARLMDIGIGYRNLNQPKEALKKYNKALKYCDNSELKLIGRIKGNIGNIYLEIDPKSALTYLNDTLTISNNIKDYKMKCIVLNALGEYYEITGDKDNAYKKYYESLKISEKKNIVQNIVNNKINLGRLYHDDNEIEKTIKLFTEALELSNKIDYVKGIKKIEKKCKEYKINIGIKQDKENEVAITTTSHDIN</sequence>
<keyword evidence="5" id="KW-1185">Reference proteome</keyword>
<proteinExistence type="predicted"/>
<dbReference type="PANTHER" id="PTHR30337:SF0">
    <property type="entry name" value="NUCLEASE SBCCD SUBUNIT D"/>
    <property type="match status" value="1"/>
</dbReference>
<dbReference type="InterPro" id="IPR002182">
    <property type="entry name" value="NB-ARC"/>
</dbReference>
<dbReference type="InterPro" id="IPR027417">
    <property type="entry name" value="P-loop_NTPase"/>
</dbReference>
<reference evidence="4 5" key="1">
    <citation type="submission" date="2018-11" db="EMBL/GenBank/DDBJ databases">
        <authorList>
            <consortium name="Pathogen Informatics"/>
        </authorList>
    </citation>
    <scope>NUCLEOTIDE SEQUENCE [LARGE SCALE GENOMIC DNA]</scope>
    <source>
        <strain evidence="4 5">NCTC10913</strain>
    </source>
</reference>
<comment type="caution">
    <text evidence="4">The sequence shown here is derived from an EMBL/GenBank/DDBJ whole genome shotgun (WGS) entry which is preliminary data.</text>
</comment>
<dbReference type="Pfam" id="PF00149">
    <property type="entry name" value="Metallophos"/>
    <property type="match status" value="1"/>
</dbReference>
<feature type="domain" description="NB-ARC" evidence="3">
    <location>
        <begin position="361"/>
        <end position="478"/>
    </location>
</feature>
<dbReference type="EMBL" id="UYIN01000008">
    <property type="protein sequence ID" value="VDG72170.1"/>
    <property type="molecule type" value="Genomic_DNA"/>
</dbReference>